<gene>
    <name evidence="2" type="ORF">SSLN_LOCUS13512</name>
</gene>
<reference evidence="2 3" key="1">
    <citation type="submission" date="2018-11" db="EMBL/GenBank/DDBJ databases">
        <authorList>
            <consortium name="Pathogen Informatics"/>
        </authorList>
    </citation>
    <scope>NUCLEOTIDE SEQUENCE [LARGE SCALE GENOMIC DNA]</scope>
    <source>
        <strain evidence="2 3">NST_G2</strain>
    </source>
</reference>
<dbReference type="OrthoDB" id="6310486at2759"/>
<proteinExistence type="predicted"/>
<protein>
    <submittedName>
        <fullName evidence="2">Uncharacterized protein</fullName>
    </submittedName>
</protein>
<evidence type="ECO:0000313" key="3">
    <source>
        <dbReference type="Proteomes" id="UP000275846"/>
    </source>
</evidence>
<evidence type="ECO:0000256" key="1">
    <source>
        <dbReference type="SAM" id="MobiDB-lite"/>
    </source>
</evidence>
<name>A0A3P7EKD0_SCHSO</name>
<dbReference type="AlphaFoldDB" id="A0A3P7EKD0"/>
<keyword evidence="3" id="KW-1185">Reference proteome</keyword>
<feature type="region of interest" description="Disordered" evidence="1">
    <location>
        <begin position="77"/>
        <end position="128"/>
    </location>
</feature>
<dbReference type="Proteomes" id="UP000275846">
    <property type="component" value="Unassembled WGS sequence"/>
</dbReference>
<accession>A0A3P7EKD0</accession>
<organism evidence="2 3">
    <name type="scientific">Schistocephalus solidus</name>
    <name type="common">Tapeworm</name>
    <dbReference type="NCBI Taxonomy" id="70667"/>
    <lineage>
        <taxon>Eukaryota</taxon>
        <taxon>Metazoa</taxon>
        <taxon>Spiralia</taxon>
        <taxon>Lophotrochozoa</taxon>
        <taxon>Platyhelminthes</taxon>
        <taxon>Cestoda</taxon>
        <taxon>Eucestoda</taxon>
        <taxon>Diphyllobothriidea</taxon>
        <taxon>Diphyllobothriidae</taxon>
        <taxon>Schistocephalus</taxon>
    </lineage>
</organism>
<evidence type="ECO:0000313" key="2">
    <source>
        <dbReference type="EMBL" id="VDL99897.1"/>
    </source>
</evidence>
<feature type="compositionally biased region" description="Polar residues" evidence="1">
    <location>
        <begin position="97"/>
        <end position="110"/>
    </location>
</feature>
<sequence length="128" mass="13921">MVVFFLLHRKLYVQEEAVKMIFERKHLIPFDDDEGFIYIPSPVGILLATGPKCNDLPNPYSVLRLSLARAIGHSGSAQASTFSNAGAGDPAGRAIITSPSNTGDEISVNNDPHAGHQTIDAPERSRHR</sequence>
<dbReference type="EMBL" id="UYSU01038148">
    <property type="protein sequence ID" value="VDL99897.1"/>
    <property type="molecule type" value="Genomic_DNA"/>
</dbReference>